<dbReference type="OrthoDB" id="8445630at2"/>
<reference evidence="4 5" key="1">
    <citation type="submission" date="2015-01" db="EMBL/GenBank/DDBJ databases">
        <title>Sequencing and annotation of Micromonospora carbonacea strain JXNU-1 genome.</title>
        <authorList>
            <person name="Long Z."/>
            <person name="Huang Y."/>
            <person name="Jiang Y."/>
        </authorList>
    </citation>
    <scope>NUCLEOTIDE SEQUENCE [LARGE SCALE GENOMIC DNA]</scope>
    <source>
        <strain evidence="4 5">JXNU-1</strain>
    </source>
</reference>
<feature type="domain" description="AMP-dependent synthetase/ligase" evidence="3">
    <location>
        <begin position="48"/>
        <end position="346"/>
    </location>
</feature>
<dbReference type="PANTHER" id="PTHR43201">
    <property type="entry name" value="ACYL-COA SYNTHETASE"/>
    <property type="match status" value="1"/>
</dbReference>
<evidence type="ECO:0000256" key="1">
    <source>
        <dbReference type="ARBA" id="ARBA00006432"/>
    </source>
</evidence>
<proteinExistence type="inferred from homology"/>
<dbReference type="RefSeq" id="WP_043962778.1">
    <property type="nucleotide sequence ID" value="NZ_JXSX01000001.1"/>
</dbReference>
<dbReference type="InterPro" id="IPR045851">
    <property type="entry name" value="AMP-bd_C_sf"/>
</dbReference>
<evidence type="ECO:0000259" key="3">
    <source>
        <dbReference type="Pfam" id="PF00501"/>
    </source>
</evidence>
<keyword evidence="5" id="KW-1185">Reference proteome</keyword>
<dbReference type="AlphaFoldDB" id="A0A0D0V4W3"/>
<name>A0A0D0V4W3_9ACTN</name>
<dbReference type="Pfam" id="PF00501">
    <property type="entry name" value="AMP-binding"/>
    <property type="match status" value="1"/>
</dbReference>
<evidence type="ECO:0000313" key="5">
    <source>
        <dbReference type="Proteomes" id="UP000032254"/>
    </source>
</evidence>
<dbReference type="InterPro" id="IPR042099">
    <property type="entry name" value="ANL_N_sf"/>
</dbReference>
<protein>
    <submittedName>
        <fullName evidence="4">AMP-dependent acyl-CoA synthetase</fullName>
    </submittedName>
</protein>
<dbReference type="SUPFAM" id="SSF56801">
    <property type="entry name" value="Acetyl-CoA synthetase-like"/>
    <property type="match status" value="1"/>
</dbReference>
<dbReference type="InterPro" id="IPR020845">
    <property type="entry name" value="AMP-binding_CS"/>
</dbReference>
<dbReference type="PROSITE" id="PS00455">
    <property type="entry name" value="AMP_BINDING"/>
    <property type="match status" value="1"/>
</dbReference>
<dbReference type="PANTHER" id="PTHR43201:SF5">
    <property type="entry name" value="MEDIUM-CHAIN ACYL-COA LIGASE ACSF2, MITOCHONDRIAL"/>
    <property type="match status" value="1"/>
</dbReference>
<dbReference type="GO" id="GO:0006631">
    <property type="term" value="P:fatty acid metabolic process"/>
    <property type="evidence" value="ECO:0007669"/>
    <property type="project" value="TreeGrafter"/>
</dbReference>
<dbReference type="Gene3D" id="3.30.300.30">
    <property type="match status" value="1"/>
</dbReference>
<dbReference type="GeneID" id="301304803"/>
<comment type="caution">
    <text evidence="4">The sequence shown here is derived from an EMBL/GenBank/DDBJ whole genome shotgun (WGS) entry which is preliminary data.</text>
</comment>
<dbReference type="PATRIC" id="fig|47853.6.peg.2493"/>
<dbReference type="InterPro" id="IPR000873">
    <property type="entry name" value="AMP-dep_synth/lig_dom"/>
</dbReference>
<evidence type="ECO:0000256" key="2">
    <source>
        <dbReference type="ARBA" id="ARBA00022598"/>
    </source>
</evidence>
<keyword evidence="2" id="KW-0436">Ligase</keyword>
<accession>A0A0D0V4W3</accession>
<dbReference type="Gene3D" id="3.40.50.12780">
    <property type="entry name" value="N-terminal domain of ligase-like"/>
    <property type="match status" value="1"/>
</dbReference>
<evidence type="ECO:0000313" key="4">
    <source>
        <dbReference type="EMBL" id="KIR65947.1"/>
    </source>
</evidence>
<dbReference type="Proteomes" id="UP000032254">
    <property type="component" value="Unassembled WGS sequence"/>
</dbReference>
<dbReference type="GO" id="GO:0031956">
    <property type="term" value="F:medium-chain fatty acid-CoA ligase activity"/>
    <property type="evidence" value="ECO:0007669"/>
    <property type="project" value="TreeGrafter"/>
</dbReference>
<comment type="similarity">
    <text evidence="1">Belongs to the ATP-dependent AMP-binding enzyme family.</text>
</comment>
<gene>
    <name evidence="4" type="ORF">TK50_11770</name>
</gene>
<organism evidence="4 5">
    <name type="scientific">Micromonospora haikouensis</name>
    <dbReference type="NCBI Taxonomy" id="686309"/>
    <lineage>
        <taxon>Bacteria</taxon>
        <taxon>Bacillati</taxon>
        <taxon>Actinomycetota</taxon>
        <taxon>Actinomycetes</taxon>
        <taxon>Micromonosporales</taxon>
        <taxon>Micromonosporaceae</taxon>
        <taxon>Micromonospora</taxon>
    </lineage>
</organism>
<sequence>MNLVAPSARLIDAATGAVLGGAGLAAEVGRHAAAYAGFPPGVVFARSGTSVPAVLRYAGALRAQRPVALLDPALDPAVLADFVRRFSPAVVVGLAEGGAGADPGERPGDYRAVDDEVLGPVWVRERACADQPHPDLAVLLATSGSTGDPKFVRLSRAAVESNAAAIARVLAIGPDEVAPTSLPLYYSFGMSVLNSHLAAGATVLVVDGGVLAREFWQAVSMYGATSLAGVPHNYEMLHRIRWSPAKYPTLRTLTQAGGKLRDETILAFHARIAETGGRFHVMWGCTEAAPRMSTLPADALPDRVGSVGPALPGGSFTVLGPDGAETDRPGVVGELVYRGPNVMMGYAESAADLARGDEQGGVLRTGDLGCLDADGFVWLRGRLKRFGKVFGIRVNLHDIEELARDQGPVVAVSGPDRVVVFVEGGTDDGARALAGRLAERLRLHRSGFDVRTVERLPQLPNGKIDYRSLEALV</sequence>
<dbReference type="EMBL" id="JXSX01000001">
    <property type="protein sequence ID" value="KIR65947.1"/>
    <property type="molecule type" value="Genomic_DNA"/>
</dbReference>